<accession>A0A318H3Q3</accession>
<dbReference type="Pfam" id="PF08448">
    <property type="entry name" value="PAS_4"/>
    <property type="match status" value="1"/>
</dbReference>
<feature type="domain" description="PAS" evidence="3">
    <location>
        <begin position="395"/>
        <end position="465"/>
    </location>
</feature>
<gene>
    <name evidence="6" type="ORF">C7444_103174</name>
</gene>
<proteinExistence type="predicted"/>
<dbReference type="SUPFAM" id="SSF55785">
    <property type="entry name" value="PYP-like sensor domain (PAS domain)"/>
    <property type="match status" value="2"/>
</dbReference>
<dbReference type="Gene3D" id="6.10.340.10">
    <property type="match status" value="1"/>
</dbReference>
<dbReference type="RefSeq" id="WP_110399649.1">
    <property type="nucleotide sequence ID" value="NZ_QJJS01000003.1"/>
</dbReference>
<dbReference type="SMART" id="SM00091">
    <property type="entry name" value="PAS"/>
    <property type="match status" value="2"/>
</dbReference>
<dbReference type="SMART" id="SM00304">
    <property type="entry name" value="HAMP"/>
    <property type="match status" value="1"/>
</dbReference>
<dbReference type="InterPro" id="IPR000700">
    <property type="entry name" value="PAS-assoc_C"/>
</dbReference>
<dbReference type="PANTHER" id="PTHR44757:SF4">
    <property type="entry name" value="DIGUANYLATE CYCLASE DGCE-RELATED"/>
    <property type="match status" value="1"/>
</dbReference>
<evidence type="ECO:0000259" key="3">
    <source>
        <dbReference type="PROSITE" id="PS50112"/>
    </source>
</evidence>
<dbReference type="InterPro" id="IPR052155">
    <property type="entry name" value="Biofilm_reg_signaling"/>
</dbReference>
<dbReference type="SMART" id="SM00086">
    <property type="entry name" value="PAC"/>
    <property type="match status" value="2"/>
</dbReference>
<dbReference type="InterPro" id="IPR001610">
    <property type="entry name" value="PAC"/>
</dbReference>
<evidence type="ECO:0000256" key="2">
    <source>
        <dbReference type="SAM" id="Phobius"/>
    </source>
</evidence>
<evidence type="ECO:0000313" key="6">
    <source>
        <dbReference type="EMBL" id="PXW98080.1"/>
    </source>
</evidence>
<dbReference type="GO" id="GO:0016020">
    <property type="term" value="C:membrane"/>
    <property type="evidence" value="ECO:0007669"/>
    <property type="project" value="InterPro"/>
</dbReference>
<feature type="domain" description="PAC" evidence="4">
    <location>
        <begin position="468"/>
        <end position="520"/>
    </location>
</feature>
<dbReference type="Pfam" id="PF00672">
    <property type="entry name" value="HAMP"/>
    <property type="match status" value="1"/>
</dbReference>
<reference evidence="6 7" key="1">
    <citation type="submission" date="2018-05" db="EMBL/GenBank/DDBJ databases">
        <title>Genomic Encyclopedia of Type Strains, Phase IV (KMG-IV): sequencing the most valuable type-strain genomes for metagenomic binning, comparative biology and taxonomic classification.</title>
        <authorList>
            <person name="Goeker M."/>
        </authorList>
    </citation>
    <scope>NUCLEOTIDE SEQUENCE [LARGE SCALE GENOMIC DNA]</scope>
    <source>
        <strain evidence="6 7">DSM 566</strain>
    </source>
</reference>
<feature type="coiled-coil region" evidence="1">
    <location>
        <begin position="240"/>
        <end position="271"/>
    </location>
</feature>
<dbReference type="CDD" id="cd06225">
    <property type="entry name" value="HAMP"/>
    <property type="match status" value="1"/>
</dbReference>
<keyword evidence="7" id="KW-1185">Reference proteome</keyword>
<dbReference type="CDD" id="cd00130">
    <property type="entry name" value="PAS"/>
    <property type="match status" value="2"/>
</dbReference>
<sequence>MIRAFARWRPSISVAIPLLLGLFLVLVGVGSLWAESRRQMREFEEATVREFSSELSRLSLQVIRHLDAPSSDLPTELARLSSHPDVTSIAVLNAAGEVLLANRQSWAGQSLTRFDPQLRIEQLLPALMGLQTTLDWSADRQHLTMMRAFRLSQGNQQLRGIERGLVYLTLDLGPSRALRLERIWQERLPELAGFSLALLMLGMLLQHLVARPLRQLGAATARWGQGQLSARAEETGSREIADLARACNDMAQTLERARADLEANREQLSTILYSTGDALLATDTLSRITLLNPVAEALTGWTEQEARGRTVEEVFRIEQAETGLPAVIPVRQVLDEGVVVGLANHTVLVARHGKRTHIADSAAPVRRGDGSLVGVVIVFRDVDEAYRLEQALADSEFRYRALADAGASLLATADTQGNLQWFNRCWLEFTGQSERQAVTSPWQQRIHPDDLGALMLAWRELIEQRQALRLQLRMNRHDGIWRWVWLEARPWFGREGQLLGHLVHGLDITEQREVNRQLEGQIDELQRWHQVTLEREQRVIELKREINALSRAHRQPVPYPEADIGAPQEDRR</sequence>
<feature type="domain" description="PAS" evidence="3">
    <location>
        <begin position="264"/>
        <end position="337"/>
    </location>
</feature>
<dbReference type="InterPro" id="IPR013767">
    <property type="entry name" value="PAS_fold"/>
</dbReference>
<feature type="transmembrane region" description="Helical" evidence="2">
    <location>
        <begin position="12"/>
        <end position="34"/>
    </location>
</feature>
<dbReference type="SUPFAM" id="SSF158472">
    <property type="entry name" value="HAMP domain-like"/>
    <property type="match status" value="1"/>
</dbReference>
<dbReference type="NCBIfam" id="TIGR00229">
    <property type="entry name" value="sensory_box"/>
    <property type="match status" value="2"/>
</dbReference>
<dbReference type="PROSITE" id="PS50113">
    <property type="entry name" value="PAC"/>
    <property type="match status" value="2"/>
</dbReference>
<name>A0A318H3Q3_9BURK</name>
<dbReference type="InterPro" id="IPR000014">
    <property type="entry name" value="PAS"/>
</dbReference>
<dbReference type="AlphaFoldDB" id="A0A318H3Q3"/>
<organism evidence="6 7">
    <name type="scientific">Sphaerotilus hippei</name>
    <dbReference type="NCBI Taxonomy" id="744406"/>
    <lineage>
        <taxon>Bacteria</taxon>
        <taxon>Pseudomonadati</taxon>
        <taxon>Pseudomonadota</taxon>
        <taxon>Betaproteobacteria</taxon>
        <taxon>Burkholderiales</taxon>
        <taxon>Sphaerotilaceae</taxon>
        <taxon>Sphaerotilus</taxon>
    </lineage>
</organism>
<dbReference type="InterPro" id="IPR013656">
    <property type="entry name" value="PAS_4"/>
</dbReference>
<feature type="domain" description="PAC" evidence="4">
    <location>
        <begin position="342"/>
        <end position="394"/>
    </location>
</feature>
<dbReference type="PANTHER" id="PTHR44757">
    <property type="entry name" value="DIGUANYLATE CYCLASE DGCP"/>
    <property type="match status" value="1"/>
</dbReference>
<evidence type="ECO:0000256" key="1">
    <source>
        <dbReference type="SAM" id="Coils"/>
    </source>
</evidence>
<dbReference type="PROSITE" id="PS50112">
    <property type="entry name" value="PAS"/>
    <property type="match status" value="2"/>
</dbReference>
<keyword evidence="2" id="KW-1133">Transmembrane helix</keyword>
<protein>
    <submittedName>
        <fullName evidence="6">PAS domain S-box-containing protein</fullName>
    </submittedName>
</protein>
<dbReference type="Proteomes" id="UP000247811">
    <property type="component" value="Unassembled WGS sequence"/>
</dbReference>
<dbReference type="EMBL" id="QJJS01000003">
    <property type="protein sequence ID" value="PXW98080.1"/>
    <property type="molecule type" value="Genomic_DNA"/>
</dbReference>
<dbReference type="Pfam" id="PF00989">
    <property type="entry name" value="PAS"/>
    <property type="match status" value="1"/>
</dbReference>
<dbReference type="GO" id="GO:0007165">
    <property type="term" value="P:signal transduction"/>
    <property type="evidence" value="ECO:0007669"/>
    <property type="project" value="InterPro"/>
</dbReference>
<evidence type="ECO:0000259" key="5">
    <source>
        <dbReference type="PROSITE" id="PS50885"/>
    </source>
</evidence>
<keyword evidence="2" id="KW-0472">Membrane</keyword>
<dbReference type="Gene3D" id="3.30.450.20">
    <property type="entry name" value="PAS domain"/>
    <property type="match status" value="2"/>
</dbReference>
<keyword evidence="1" id="KW-0175">Coiled coil</keyword>
<feature type="domain" description="HAMP" evidence="5">
    <location>
        <begin position="207"/>
        <end position="259"/>
    </location>
</feature>
<dbReference type="GO" id="GO:0006355">
    <property type="term" value="P:regulation of DNA-templated transcription"/>
    <property type="evidence" value="ECO:0007669"/>
    <property type="project" value="InterPro"/>
</dbReference>
<dbReference type="OrthoDB" id="9813903at2"/>
<evidence type="ECO:0000313" key="7">
    <source>
        <dbReference type="Proteomes" id="UP000247811"/>
    </source>
</evidence>
<dbReference type="InterPro" id="IPR003660">
    <property type="entry name" value="HAMP_dom"/>
</dbReference>
<keyword evidence="2" id="KW-0812">Transmembrane</keyword>
<dbReference type="PROSITE" id="PS50885">
    <property type="entry name" value="HAMP"/>
    <property type="match status" value="1"/>
</dbReference>
<evidence type="ECO:0000259" key="4">
    <source>
        <dbReference type="PROSITE" id="PS50113"/>
    </source>
</evidence>
<comment type="caution">
    <text evidence="6">The sequence shown here is derived from an EMBL/GenBank/DDBJ whole genome shotgun (WGS) entry which is preliminary data.</text>
</comment>
<dbReference type="InterPro" id="IPR035965">
    <property type="entry name" value="PAS-like_dom_sf"/>
</dbReference>